<keyword evidence="3" id="KW-0031">Aminopeptidase</keyword>
<keyword evidence="3" id="KW-0645">Protease</keyword>
<dbReference type="GO" id="GO:0016020">
    <property type="term" value="C:membrane"/>
    <property type="evidence" value="ECO:0007669"/>
    <property type="project" value="TreeGrafter"/>
</dbReference>
<reference evidence="3" key="1">
    <citation type="journal article" date="2019" name="Science">
        <title>Mutation of a bHLH transcription factor allowed almond domestication.</title>
        <authorList>
            <person name="Sanchez-Perez R."/>
            <person name="Pavan S."/>
            <person name="Mazzeo R."/>
            <person name="Moldovan C."/>
            <person name="Aiese Cigliano R."/>
            <person name="Del Cueto J."/>
            <person name="Ricciardi F."/>
            <person name="Lotti C."/>
            <person name="Ricciardi L."/>
            <person name="Dicenta F."/>
            <person name="Lopez-Marques R.L."/>
            <person name="Lindberg Moller B."/>
        </authorList>
    </citation>
    <scope>NUCLEOTIDE SEQUENCE</scope>
</reference>
<evidence type="ECO:0000259" key="2">
    <source>
        <dbReference type="Pfam" id="PF11838"/>
    </source>
</evidence>
<comment type="similarity">
    <text evidence="1">Belongs to the peptidase M1 family.</text>
</comment>
<gene>
    <name evidence="3" type="ORF">Prudu_008318</name>
</gene>
<dbReference type="GO" id="GO:0008270">
    <property type="term" value="F:zinc ion binding"/>
    <property type="evidence" value="ECO:0007669"/>
    <property type="project" value="TreeGrafter"/>
</dbReference>
<dbReference type="GO" id="GO:0005615">
    <property type="term" value="C:extracellular space"/>
    <property type="evidence" value="ECO:0007669"/>
    <property type="project" value="TreeGrafter"/>
</dbReference>
<proteinExistence type="inferred from homology"/>
<dbReference type="InterPro" id="IPR050344">
    <property type="entry name" value="Peptidase_M1_aminopeptidases"/>
</dbReference>
<dbReference type="GO" id="GO:0042277">
    <property type="term" value="F:peptide binding"/>
    <property type="evidence" value="ECO:0007669"/>
    <property type="project" value="TreeGrafter"/>
</dbReference>
<dbReference type="Pfam" id="PF11838">
    <property type="entry name" value="ERAP1_C"/>
    <property type="match status" value="1"/>
</dbReference>
<dbReference type="GO" id="GO:0005737">
    <property type="term" value="C:cytoplasm"/>
    <property type="evidence" value="ECO:0007669"/>
    <property type="project" value="TreeGrafter"/>
</dbReference>
<sequence length="235" mass="26828">MGLKLGWDSIPGEDHFSALLRAEILQALVIFGHDQTQKEALDRFQTSLNDRNTPLLSADTKGAAYIAVMRNASISNRKDFESLLNVYREANTVQEKERILRFLASSPDPDTVLEVLNFFLSDEVRDQDIIYGLIGISLECREIAWIWLKENWDLILSKYGAGLLLTHFVRDIVTPLCSNEKADEVEEFFASRVHPAISMTLKQSTAQVRIKVRWVEHIRQQQSVQELVKELAGKK</sequence>
<dbReference type="EMBL" id="AP019299">
    <property type="protein sequence ID" value="BBG98822.1"/>
    <property type="molecule type" value="Genomic_DNA"/>
</dbReference>
<accession>A0A4Y1R3Y6</accession>
<dbReference type="GO" id="GO:0006508">
    <property type="term" value="P:proteolysis"/>
    <property type="evidence" value="ECO:0007669"/>
    <property type="project" value="TreeGrafter"/>
</dbReference>
<organism evidence="3">
    <name type="scientific">Prunus dulcis</name>
    <name type="common">Almond</name>
    <name type="synonym">Amygdalus dulcis</name>
    <dbReference type="NCBI Taxonomy" id="3755"/>
    <lineage>
        <taxon>Eukaryota</taxon>
        <taxon>Viridiplantae</taxon>
        <taxon>Streptophyta</taxon>
        <taxon>Embryophyta</taxon>
        <taxon>Tracheophyta</taxon>
        <taxon>Spermatophyta</taxon>
        <taxon>Magnoliopsida</taxon>
        <taxon>eudicotyledons</taxon>
        <taxon>Gunneridae</taxon>
        <taxon>Pentapetalae</taxon>
        <taxon>rosids</taxon>
        <taxon>fabids</taxon>
        <taxon>Rosales</taxon>
        <taxon>Rosaceae</taxon>
        <taxon>Amygdaloideae</taxon>
        <taxon>Amygdaleae</taxon>
        <taxon>Prunus</taxon>
    </lineage>
</organism>
<dbReference type="PANTHER" id="PTHR11533">
    <property type="entry name" value="PROTEASE M1 ZINC METALLOPROTEASE"/>
    <property type="match status" value="1"/>
</dbReference>
<evidence type="ECO:0000256" key="1">
    <source>
        <dbReference type="ARBA" id="ARBA00010136"/>
    </source>
</evidence>
<protein>
    <submittedName>
        <fullName evidence="3">Aminopeptidase M1</fullName>
    </submittedName>
</protein>
<feature type="domain" description="ERAP1-like C-terminal" evidence="2">
    <location>
        <begin position="4"/>
        <end position="209"/>
    </location>
</feature>
<evidence type="ECO:0000313" key="3">
    <source>
        <dbReference type="EMBL" id="BBG98822.1"/>
    </source>
</evidence>
<dbReference type="AlphaFoldDB" id="A0A4Y1R3Y6"/>
<dbReference type="GO" id="GO:0043171">
    <property type="term" value="P:peptide catabolic process"/>
    <property type="evidence" value="ECO:0007669"/>
    <property type="project" value="TreeGrafter"/>
</dbReference>
<dbReference type="PANTHER" id="PTHR11533:SF274">
    <property type="entry name" value="AMINOPEPTIDASE"/>
    <property type="match status" value="1"/>
</dbReference>
<keyword evidence="3" id="KW-0378">Hydrolase</keyword>
<name>A0A4Y1R3Y6_PRUDU</name>
<dbReference type="Gene3D" id="1.25.50.20">
    <property type="match status" value="1"/>
</dbReference>
<dbReference type="InterPro" id="IPR024571">
    <property type="entry name" value="ERAP1-like_C_dom"/>
</dbReference>
<dbReference type="GO" id="GO:0070006">
    <property type="term" value="F:metalloaminopeptidase activity"/>
    <property type="evidence" value="ECO:0007669"/>
    <property type="project" value="TreeGrafter"/>
</dbReference>